<evidence type="ECO:0000313" key="2">
    <source>
        <dbReference type="Proteomes" id="UP000008367"/>
    </source>
</evidence>
<reference evidence="1 2" key="1">
    <citation type="submission" date="2012-10" db="EMBL/GenBank/DDBJ databases">
        <title>Genome sequence of Vibrio Cholerae HENC-02.</title>
        <authorList>
            <person name="Eppinger M."/>
            <person name="Hasan N.A."/>
            <person name="Sengamalay N."/>
            <person name="Hine E."/>
            <person name="Su Q."/>
            <person name="Daugherty S.C."/>
            <person name="Young S."/>
            <person name="Sadzewicz L."/>
            <person name="Tallon L."/>
            <person name="Cebula T.A."/>
            <person name="Ravel J."/>
            <person name="Colwell R.R."/>
        </authorList>
    </citation>
    <scope>NUCLEOTIDE SEQUENCE [LARGE SCALE GENOMIC DNA]</scope>
    <source>
        <strain evidence="1 2">HENC-02</strain>
    </source>
</reference>
<proteinExistence type="predicted"/>
<comment type="caution">
    <text evidence="1">The sequence shown here is derived from an EMBL/GenBank/DDBJ whole genome shotgun (WGS) entry which is preliminary data.</text>
</comment>
<evidence type="ECO:0000313" key="1">
    <source>
        <dbReference type="EMBL" id="EKM32454.1"/>
    </source>
</evidence>
<gene>
    <name evidence="1" type="ORF">VCHENC02_1980</name>
</gene>
<protein>
    <submittedName>
        <fullName evidence="1">Uncharacterized protein</fullName>
    </submittedName>
</protein>
<accession>A0A454D1I4</accession>
<name>A0A454D1I4_VIBHA</name>
<dbReference type="AlphaFoldDB" id="A0A454D1I4"/>
<dbReference type="RefSeq" id="WP_009697817.1">
    <property type="nucleotide sequence ID" value="NZ_CP143559.1"/>
</dbReference>
<dbReference type="Proteomes" id="UP000008367">
    <property type="component" value="Unassembled WGS sequence"/>
</dbReference>
<organism evidence="1 2">
    <name type="scientific">Vibrio harveyi</name>
    <name type="common">Beneckea harveyi</name>
    <dbReference type="NCBI Taxonomy" id="669"/>
    <lineage>
        <taxon>Bacteria</taxon>
        <taxon>Pseudomonadati</taxon>
        <taxon>Pseudomonadota</taxon>
        <taxon>Gammaproteobacteria</taxon>
        <taxon>Vibrionales</taxon>
        <taxon>Vibrionaceae</taxon>
        <taxon>Vibrio</taxon>
    </lineage>
</organism>
<sequence length="149" mass="16246">MQGELENQPEHDDWGDFSAVISGLEETETNAVIDAPTEAANEEKPAGEMFEGALSVLFTIAEQATSIISGVDFEFDEKGKAAVIEAALPVLEKHGDTVTSMFGNYMEEAVLGLAVLSLVYSAKKTMTYQKELLAIEEKKQREQKEKDAA</sequence>
<dbReference type="EMBL" id="AJSR01000730">
    <property type="protein sequence ID" value="EKM32454.1"/>
    <property type="molecule type" value="Genomic_DNA"/>
</dbReference>